<evidence type="ECO:0000256" key="22">
    <source>
        <dbReference type="SAM" id="Phobius"/>
    </source>
</evidence>
<feature type="domain" description="EGF-like" evidence="25">
    <location>
        <begin position="289"/>
        <end position="327"/>
    </location>
</feature>
<evidence type="ECO:0000256" key="5">
    <source>
        <dbReference type="ARBA" id="ARBA00022679"/>
    </source>
</evidence>
<evidence type="ECO:0000256" key="10">
    <source>
        <dbReference type="ARBA" id="ARBA00022777"/>
    </source>
</evidence>
<dbReference type="CDD" id="cd00054">
    <property type="entry name" value="EGF_CA"/>
    <property type="match status" value="1"/>
</dbReference>
<protein>
    <submittedName>
        <fullName evidence="27">Wall-associated receptor kinase 2-like</fullName>
    </submittedName>
</protein>
<dbReference type="Gene3D" id="2.10.25.10">
    <property type="entry name" value="Laminin"/>
    <property type="match status" value="2"/>
</dbReference>
<feature type="chain" id="PRO_5026682471" evidence="23">
    <location>
        <begin position="23"/>
        <end position="741"/>
    </location>
</feature>
<dbReference type="Pfam" id="PF00069">
    <property type="entry name" value="Pkinase"/>
    <property type="match status" value="1"/>
</dbReference>
<comment type="catalytic activity">
    <reaction evidence="17">
        <text>L-threonyl-[protein] + ATP = O-phospho-L-threonyl-[protein] + ADP + H(+)</text>
        <dbReference type="Rhea" id="RHEA:46608"/>
        <dbReference type="Rhea" id="RHEA-COMP:11060"/>
        <dbReference type="Rhea" id="RHEA-COMP:11605"/>
        <dbReference type="ChEBI" id="CHEBI:15378"/>
        <dbReference type="ChEBI" id="CHEBI:30013"/>
        <dbReference type="ChEBI" id="CHEBI:30616"/>
        <dbReference type="ChEBI" id="CHEBI:61977"/>
        <dbReference type="ChEBI" id="CHEBI:456216"/>
    </reaction>
</comment>
<keyword evidence="3 19" id="KW-0245">EGF-like domain</keyword>
<dbReference type="PROSITE" id="PS50026">
    <property type="entry name" value="EGF_3"/>
    <property type="match status" value="2"/>
</dbReference>
<reference evidence="27" key="1">
    <citation type="submission" date="2025-08" db="UniProtKB">
        <authorList>
            <consortium name="RefSeq"/>
        </authorList>
    </citation>
    <scope>IDENTIFICATION</scope>
    <source>
        <strain evidence="27">OHB3-1</strain>
    </source>
</reference>
<evidence type="ECO:0000256" key="21">
    <source>
        <dbReference type="SAM" id="MobiDB-lite"/>
    </source>
</evidence>
<accession>A0A6J1CDL5</accession>
<organism evidence="26 27">
    <name type="scientific">Momordica charantia</name>
    <name type="common">Bitter gourd</name>
    <name type="synonym">Balsam pear</name>
    <dbReference type="NCBI Taxonomy" id="3673"/>
    <lineage>
        <taxon>Eukaryota</taxon>
        <taxon>Viridiplantae</taxon>
        <taxon>Streptophyta</taxon>
        <taxon>Embryophyta</taxon>
        <taxon>Tracheophyta</taxon>
        <taxon>Spermatophyta</taxon>
        <taxon>Magnoliopsida</taxon>
        <taxon>eudicotyledons</taxon>
        <taxon>Gunneridae</taxon>
        <taxon>Pentapetalae</taxon>
        <taxon>rosids</taxon>
        <taxon>fabids</taxon>
        <taxon>Cucurbitales</taxon>
        <taxon>Cucurbitaceae</taxon>
        <taxon>Momordiceae</taxon>
        <taxon>Momordica</taxon>
    </lineage>
</organism>
<evidence type="ECO:0000259" key="25">
    <source>
        <dbReference type="PROSITE" id="PS50026"/>
    </source>
</evidence>
<evidence type="ECO:0000259" key="24">
    <source>
        <dbReference type="PROSITE" id="PS50011"/>
    </source>
</evidence>
<dbReference type="FunFam" id="1.10.510.10:FF:000084">
    <property type="entry name" value="Wall-associated receptor kinase 2"/>
    <property type="match status" value="1"/>
</dbReference>
<evidence type="ECO:0000256" key="20">
    <source>
        <dbReference type="PROSITE-ProRule" id="PRU10141"/>
    </source>
</evidence>
<dbReference type="GeneID" id="111009727"/>
<evidence type="ECO:0000256" key="14">
    <source>
        <dbReference type="ARBA" id="ARBA00023157"/>
    </source>
</evidence>
<keyword evidence="11 20" id="KW-0067">ATP-binding</keyword>
<keyword evidence="4" id="KW-0597">Phosphoprotein</keyword>
<keyword evidence="5" id="KW-0808">Transferase</keyword>
<dbReference type="InterPro" id="IPR049883">
    <property type="entry name" value="NOTCH1_EGF-like"/>
</dbReference>
<evidence type="ECO:0000256" key="6">
    <source>
        <dbReference type="ARBA" id="ARBA00022692"/>
    </source>
</evidence>
<evidence type="ECO:0000256" key="18">
    <source>
        <dbReference type="ARBA" id="ARBA00058961"/>
    </source>
</evidence>
<evidence type="ECO:0000256" key="9">
    <source>
        <dbReference type="ARBA" id="ARBA00022741"/>
    </source>
</evidence>
<dbReference type="InterPro" id="IPR000152">
    <property type="entry name" value="EGF-type_Asp/Asn_hydroxyl_site"/>
</dbReference>
<evidence type="ECO:0000313" key="26">
    <source>
        <dbReference type="Proteomes" id="UP000504603"/>
    </source>
</evidence>
<comment type="function">
    <text evidence="18">Serine/threonine-protein kinase that may function as a signaling receptor of extracellular matrix component. Binding to pectin may have significance in the control of cell expansion, morphogenesis and development.</text>
</comment>
<dbReference type="KEGG" id="mcha:111009727"/>
<dbReference type="GO" id="GO:0005524">
    <property type="term" value="F:ATP binding"/>
    <property type="evidence" value="ECO:0007669"/>
    <property type="project" value="UniProtKB-UniRule"/>
</dbReference>
<dbReference type="Pfam" id="PF07645">
    <property type="entry name" value="EGF_CA"/>
    <property type="match status" value="1"/>
</dbReference>
<keyword evidence="10" id="KW-0418">Kinase</keyword>
<feature type="signal peptide" evidence="23">
    <location>
        <begin position="1"/>
        <end position="22"/>
    </location>
</feature>
<evidence type="ECO:0000256" key="16">
    <source>
        <dbReference type="ARBA" id="ARBA00047558"/>
    </source>
</evidence>
<dbReference type="InterPro" id="IPR045274">
    <property type="entry name" value="WAK-like"/>
</dbReference>
<dbReference type="GO" id="GO:0007166">
    <property type="term" value="P:cell surface receptor signaling pathway"/>
    <property type="evidence" value="ECO:0007669"/>
    <property type="project" value="InterPro"/>
</dbReference>
<feature type="domain" description="Protein kinase" evidence="24">
    <location>
        <begin position="416"/>
        <end position="691"/>
    </location>
</feature>
<comment type="subcellular location">
    <subcellularLocation>
        <location evidence="1">Membrane</location>
        <topology evidence="1">Single-pass type I membrane protein</topology>
    </subcellularLocation>
</comment>
<dbReference type="InterPro" id="IPR009030">
    <property type="entry name" value="Growth_fac_rcpt_cys_sf"/>
</dbReference>
<keyword evidence="15" id="KW-0325">Glycoprotein</keyword>
<dbReference type="OrthoDB" id="4062651at2759"/>
<dbReference type="SMART" id="SM00220">
    <property type="entry name" value="S_TKc"/>
    <property type="match status" value="1"/>
</dbReference>
<evidence type="ECO:0000256" key="15">
    <source>
        <dbReference type="ARBA" id="ARBA00023180"/>
    </source>
</evidence>
<dbReference type="InterPro" id="IPR001881">
    <property type="entry name" value="EGF-like_Ca-bd_dom"/>
</dbReference>
<dbReference type="FunFam" id="2.10.25.10:FF:000628">
    <property type="entry name" value="Wall-associated receptor kinase 2"/>
    <property type="match status" value="1"/>
</dbReference>
<dbReference type="PROSITE" id="PS00010">
    <property type="entry name" value="ASX_HYDROXYL"/>
    <property type="match status" value="1"/>
</dbReference>
<keyword evidence="8" id="KW-0677">Repeat</keyword>
<keyword evidence="9 20" id="KW-0547">Nucleotide-binding</keyword>
<dbReference type="Gene3D" id="3.30.200.20">
    <property type="entry name" value="Phosphorylase Kinase, domain 1"/>
    <property type="match status" value="1"/>
</dbReference>
<dbReference type="PROSITE" id="PS00107">
    <property type="entry name" value="PROTEIN_KINASE_ATP"/>
    <property type="match status" value="1"/>
</dbReference>
<keyword evidence="7 23" id="KW-0732">Signal</keyword>
<feature type="compositionally biased region" description="Acidic residues" evidence="21">
    <location>
        <begin position="697"/>
        <end position="710"/>
    </location>
</feature>
<dbReference type="GO" id="GO:0005886">
    <property type="term" value="C:plasma membrane"/>
    <property type="evidence" value="ECO:0007669"/>
    <property type="project" value="TreeGrafter"/>
</dbReference>
<proteinExistence type="predicted"/>
<keyword evidence="26" id="KW-1185">Reference proteome</keyword>
<sequence length="741" mass="81567">MPLLFHLLLPFILLECSRVAVADTKPGCPSSCGNVTVPYPFGMGPGCSMGAGFDITCNSSYHPPIPFIGTSNLQVLEISLSQARLRIRNFVAFNCYSQTGALIDTSPSWINLGRLPLFFSTTNKFTVIGCDTLALISGSQGLSYTSGCVSLCANQDSVINGSCSGIGCCQTAVPRGLKRFQSIIGNLNNHTKIWQFNPCSYAFLVDQERYTFHPSHLADPTFGSTLTNLPVVLNWVVGNRTCEDARKGLSEYVCQPNTQCYDSESGSGYQCRCSQGFKGNPYLTPGCQDIDECEGAPDNNPCEGICVNTPGSYYCTCPHGSYGDGTKHGKGCITKTKQFPLVQLTVGIGSALLLLVVAATWVYFTLKKRNLVKLRQKFFLQNGGLLLRQQLSQHEPTVDSTKIFTSEELEKATDNYAETRILGRGGNGTVYKGILPDGRIVAIKKSKISDESQIEQFINEVRILAQINHRNVVKLMGCCLETEVPLLVYEFVSNGTLHAHIHESQSSTFNSMSWDDRLRIATETAAALSYLHSAASTPIIHRDVKSANILLDRKCTAKVADFGASRLIPMDRSQITTLVQGTFGYLDPEYFQTSQLTEKSDVYSFGVVLVELLTGELPVSFDRSESERNLSSYFIASLRQKRLFSIVDGRVLREGKREEVIGAAELARKCLKLKGDERPTMRQVVVELEGLKRYGEDTETLLEPEPEGELEGQQHEPEAEDSYPISISAFQPHAYAYGAPR</sequence>
<dbReference type="SUPFAM" id="SSF57184">
    <property type="entry name" value="Growth factor receptor domain"/>
    <property type="match status" value="1"/>
</dbReference>
<evidence type="ECO:0000256" key="12">
    <source>
        <dbReference type="ARBA" id="ARBA00022989"/>
    </source>
</evidence>
<keyword evidence="12 22" id="KW-1133">Transmembrane helix</keyword>
<evidence type="ECO:0000256" key="17">
    <source>
        <dbReference type="ARBA" id="ARBA00047951"/>
    </source>
</evidence>
<dbReference type="Gene3D" id="1.10.510.10">
    <property type="entry name" value="Transferase(Phosphotransferase) domain 1"/>
    <property type="match status" value="1"/>
</dbReference>
<dbReference type="CDD" id="cd14066">
    <property type="entry name" value="STKc_IRAK"/>
    <property type="match status" value="1"/>
</dbReference>
<dbReference type="Proteomes" id="UP000504603">
    <property type="component" value="Unplaced"/>
</dbReference>
<comment type="caution">
    <text evidence="19">Lacks conserved residue(s) required for the propagation of feature annotation.</text>
</comment>
<dbReference type="PROSITE" id="PS50011">
    <property type="entry name" value="PROTEIN_KINASE_DOM"/>
    <property type="match status" value="1"/>
</dbReference>
<dbReference type="GO" id="GO:0005509">
    <property type="term" value="F:calcium ion binding"/>
    <property type="evidence" value="ECO:0007669"/>
    <property type="project" value="InterPro"/>
</dbReference>
<evidence type="ECO:0000256" key="23">
    <source>
        <dbReference type="SAM" id="SignalP"/>
    </source>
</evidence>
<keyword evidence="14 19" id="KW-1015">Disulfide bond</keyword>
<evidence type="ECO:0000256" key="4">
    <source>
        <dbReference type="ARBA" id="ARBA00022553"/>
    </source>
</evidence>
<dbReference type="GO" id="GO:0004674">
    <property type="term" value="F:protein serine/threonine kinase activity"/>
    <property type="evidence" value="ECO:0007669"/>
    <property type="project" value="UniProtKB-KW"/>
</dbReference>
<feature type="transmembrane region" description="Helical" evidence="22">
    <location>
        <begin position="341"/>
        <end position="366"/>
    </location>
</feature>
<feature type="region of interest" description="Disordered" evidence="21">
    <location>
        <begin position="696"/>
        <end position="725"/>
    </location>
</feature>
<dbReference type="PANTHER" id="PTHR27005">
    <property type="entry name" value="WALL-ASSOCIATED RECEPTOR KINASE-LIKE 21"/>
    <property type="match status" value="1"/>
</dbReference>
<dbReference type="PROSITE" id="PS00108">
    <property type="entry name" value="PROTEIN_KINASE_ST"/>
    <property type="match status" value="1"/>
</dbReference>
<dbReference type="InterPro" id="IPR017441">
    <property type="entry name" value="Protein_kinase_ATP_BS"/>
</dbReference>
<dbReference type="RefSeq" id="XP_022138648.1">
    <property type="nucleotide sequence ID" value="XM_022282956.1"/>
</dbReference>
<dbReference type="SMART" id="SM00181">
    <property type="entry name" value="EGF"/>
    <property type="match status" value="2"/>
</dbReference>
<dbReference type="InterPro" id="IPR025287">
    <property type="entry name" value="WAK_GUB"/>
</dbReference>
<name>A0A6J1CDL5_MOMCH</name>
<gene>
    <name evidence="27" type="primary">LOC111009727</name>
</gene>
<feature type="domain" description="EGF-like" evidence="25">
    <location>
        <begin position="244"/>
        <end position="288"/>
    </location>
</feature>
<keyword evidence="13 22" id="KW-0472">Membrane</keyword>
<dbReference type="PANTHER" id="PTHR27005:SF283">
    <property type="entry name" value="OS02G0633066 PROTEIN"/>
    <property type="match status" value="1"/>
</dbReference>
<dbReference type="InterPro" id="IPR000719">
    <property type="entry name" value="Prot_kinase_dom"/>
</dbReference>
<dbReference type="SMART" id="SM00179">
    <property type="entry name" value="EGF_CA"/>
    <property type="match status" value="1"/>
</dbReference>
<dbReference type="FunFam" id="3.30.200.20:FF:000043">
    <property type="entry name" value="Wall-associated receptor kinase 2"/>
    <property type="match status" value="1"/>
</dbReference>
<dbReference type="InterPro" id="IPR011009">
    <property type="entry name" value="Kinase-like_dom_sf"/>
</dbReference>
<dbReference type="InterPro" id="IPR000742">
    <property type="entry name" value="EGF"/>
</dbReference>
<evidence type="ECO:0000256" key="8">
    <source>
        <dbReference type="ARBA" id="ARBA00022737"/>
    </source>
</evidence>
<evidence type="ECO:0000256" key="19">
    <source>
        <dbReference type="PROSITE-ProRule" id="PRU00076"/>
    </source>
</evidence>
<dbReference type="SUPFAM" id="SSF56112">
    <property type="entry name" value="Protein kinase-like (PK-like)"/>
    <property type="match status" value="1"/>
</dbReference>
<evidence type="ECO:0000313" key="27">
    <source>
        <dbReference type="RefSeq" id="XP_022138648.1"/>
    </source>
</evidence>
<evidence type="ECO:0000256" key="7">
    <source>
        <dbReference type="ARBA" id="ARBA00022729"/>
    </source>
</evidence>
<comment type="catalytic activity">
    <reaction evidence="16">
        <text>L-seryl-[protein] + ATP = O-phospho-L-seryl-[protein] + ADP + H(+)</text>
        <dbReference type="Rhea" id="RHEA:17989"/>
        <dbReference type="Rhea" id="RHEA-COMP:9863"/>
        <dbReference type="Rhea" id="RHEA-COMP:11604"/>
        <dbReference type="ChEBI" id="CHEBI:15378"/>
        <dbReference type="ChEBI" id="CHEBI:29999"/>
        <dbReference type="ChEBI" id="CHEBI:30616"/>
        <dbReference type="ChEBI" id="CHEBI:83421"/>
        <dbReference type="ChEBI" id="CHEBI:456216"/>
    </reaction>
</comment>
<evidence type="ECO:0000256" key="13">
    <source>
        <dbReference type="ARBA" id="ARBA00023136"/>
    </source>
</evidence>
<dbReference type="AlphaFoldDB" id="A0A6J1CDL5"/>
<evidence type="ECO:0000256" key="2">
    <source>
        <dbReference type="ARBA" id="ARBA00022527"/>
    </source>
</evidence>
<dbReference type="GO" id="GO:0030247">
    <property type="term" value="F:polysaccharide binding"/>
    <property type="evidence" value="ECO:0007669"/>
    <property type="project" value="InterPro"/>
</dbReference>
<evidence type="ECO:0000256" key="11">
    <source>
        <dbReference type="ARBA" id="ARBA00022840"/>
    </source>
</evidence>
<feature type="disulfide bond" evidence="19">
    <location>
        <begin position="254"/>
        <end position="271"/>
    </location>
</feature>
<keyword evidence="2" id="KW-0723">Serine/threonine-protein kinase</keyword>
<feature type="binding site" evidence="20">
    <location>
        <position position="445"/>
    </location>
    <ligand>
        <name>ATP</name>
        <dbReference type="ChEBI" id="CHEBI:30616"/>
    </ligand>
</feature>
<keyword evidence="6 22" id="KW-0812">Transmembrane</keyword>
<dbReference type="InterPro" id="IPR018097">
    <property type="entry name" value="EGF_Ca-bd_CS"/>
</dbReference>
<evidence type="ECO:0000256" key="1">
    <source>
        <dbReference type="ARBA" id="ARBA00004479"/>
    </source>
</evidence>
<dbReference type="Pfam" id="PF13947">
    <property type="entry name" value="GUB_WAK_bind"/>
    <property type="match status" value="1"/>
</dbReference>
<evidence type="ECO:0000256" key="3">
    <source>
        <dbReference type="ARBA" id="ARBA00022536"/>
    </source>
</evidence>
<dbReference type="InterPro" id="IPR008271">
    <property type="entry name" value="Ser/Thr_kinase_AS"/>
</dbReference>
<dbReference type="PROSITE" id="PS01187">
    <property type="entry name" value="EGF_CA"/>
    <property type="match status" value="1"/>
</dbReference>
<dbReference type="FunFam" id="2.10.25.10:FF:000038">
    <property type="entry name" value="Fibrillin 2"/>
    <property type="match status" value="1"/>
</dbReference>